<accession>A0A512B2Y1</accession>
<dbReference type="InterPro" id="IPR016410">
    <property type="entry name" value="Phage_imm"/>
</dbReference>
<sequence>MEVALFFLMIGIIYFVPTILGWHKRNIVAIFALNLFLGWSIIGWVVALVWALTNDYTPAAPIKPTKDLSDDEAYYRWRYEQEKKNNL</sequence>
<dbReference type="AlphaFoldDB" id="A0A512B2Y1"/>
<dbReference type="EMBL" id="BJYS01000033">
    <property type="protein sequence ID" value="GEO06304.1"/>
    <property type="molecule type" value="Genomic_DNA"/>
</dbReference>
<gene>
    <name evidence="2" type="ORF">AAE02nite_39680</name>
</gene>
<evidence type="ECO:0008006" key="4">
    <source>
        <dbReference type="Google" id="ProtNLM"/>
    </source>
</evidence>
<dbReference type="OrthoDB" id="9814116at2"/>
<keyword evidence="3" id="KW-1185">Reference proteome</keyword>
<name>A0A512B2Y1_9BACT</name>
<protein>
    <recommendedName>
        <fullName evidence="4">Superinfection immunity protein</fullName>
    </recommendedName>
</protein>
<evidence type="ECO:0000313" key="2">
    <source>
        <dbReference type="EMBL" id="GEO06304.1"/>
    </source>
</evidence>
<feature type="transmembrane region" description="Helical" evidence="1">
    <location>
        <begin position="30"/>
        <end position="52"/>
    </location>
</feature>
<keyword evidence="1" id="KW-0812">Transmembrane</keyword>
<proteinExistence type="predicted"/>
<dbReference type="Proteomes" id="UP000321532">
    <property type="component" value="Unassembled WGS sequence"/>
</dbReference>
<keyword evidence="1" id="KW-1133">Transmembrane helix</keyword>
<keyword evidence="1" id="KW-0472">Membrane</keyword>
<comment type="caution">
    <text evidence="2">The sequence shown here is derived from an EMBL/GenBank/DDBJ whole genome shotgun (WGS) entry which is preliminary data.</text>
</comment>
<organism evidence="2 3">
    <name type="scientific">Adhaeribacter aerolatus</name>
    <dbReference type="NCBI Taxonomy" id="670289"/>
    <lineage>
        <taxon>Bacteria</taxon>
        <taxon>Pseudomonadati</taxon>
        <taxon>Bacteroidota</taxon>
        <taxon>Cytophagia</taxon>
        <taxon>Cytophagales</taxon>
        <taxon>Hymenobacteraceae</taxon>
        <taxon>Adhaeribacter</taxon>
    </lineage>
</organism>
<evidence type="ECO:0000256" key="1">
    <source>
        <dbReference type="SAM" id="Phobius"/>
    </source>
</evidence>
<dbReference type="Pfam" id="PF14373">
    <property type="entry name" value="Imm_superinfect"/>
    <property type="match status" value="1"/>
</dbReference>
<feature type="transmembrane region" description="Helical" evidence="1">
    <location>
        <begin position="6"/>
        <end position="23"/>
    </location>
</feature>
<evidence type="ECO:0000313" key="3">
    <source>
        <dbReference type="Proteomes" id="UP000321532"/>
    </source>
</evidence>
<reference evidence="2 3" key="1">
    <citation type="submission" date="2019-07" db="EMBL/GenBank/DDBJ databases">
        <title>Whole genome shotgun sequence of Adhaeribacter aerolatus NBRC 106133.</title>
        <authorList>
            <person name="Hosoyama A."/>
            <person name="Uohara A."/>
            <person name="Ohji S."/>
            <person name="Ichikawa N."/>
        </authorList>
    </citation>
    <scope>NUCLEOTIDE SEQUENCE [LARGE SCALE GENOMIC DNA]</scope>
    <source>
        <strain evidence="2 3">NBRC 106133</strain>
    </source>
</reference>
<dbReference type="RefSeq" id="WP_146902043.1">
    <property type="nucleotide sequence ID" value="NZ_BJYS01000033.1"/>
</dbReference>